<protein>
    <submittedName>
        <fullName evidence="5">M28 family peptidase</fullName>
    </submittedName>
</protein>
<dbReference type="EMBL" id="DXFB01000186">
    <property type="protein sequence ID" value="HIX45988.1"/>
    <property type="molecule type" value="Genomic_DNA"/>
</dbReference>
<dbReference type="Proteomes" id="UP000824246">
    <property type="component" value="Unassembled WGS sequence"/>
</dbReference>
<dbReference type="InterPro" id="IPR040234">
    <property type="entry name" value="QC/QCL"/>
</dbReference>
<feature type="chain" id="PRO_5039411114" evidence="3">
    <location>
        <begin position="22"/>
        <end position="330"/>
    </location>
</feature>
<comment type="caution">
    <text evidence="5">The sequence shown here is derived from an EMBL/GenBank/DDBJ whole genome shotgun (WGS) entry which is preliminary data.</text>
</comment>
<sequence>MKRFYPLYLLCMAAIVGVAGCQGKTSRETVREDSPAVEVPRFDADSAYAYVAHQVSFGYRVPGTEAHRAAAEWLAAKLQACGATVTRQEAVLTAWDGTRLPSCNIIGSFAPEKATRVLLLAHWDSRPYADYDPDPDFRRHPIDGANDGASGVGVLLEIARHLADNPPQVGVDILLLDAEDYGAPREEADDGSSWALGSQYWAEHPHKPGYRARFAILLDMVGAKGATFYREQFSQYWASAVLDKVWAAAARLGYDYMFIDESGGGVTDDHLYINRYGIPTIDIIHQEPQSPTGFFPYWHTRADNMEHIDKTVLEAVGRTVMTVVYEEKIQ</sequence>
<dbReference type="PROSITE" id="PS51257">
    <property type="entry name" value="PROKAR_LIPOPROTEIN"/>
    <property type="match status" value="1"/>
</dbReference>
<organism evidence="5 6">
    <name type="scientific">Candidatus Barnesiella excrementipullorum</name>
    <dbReference type="NCBI Taxonomy" id="2838479"/>
    <lineage>
        <taxon>Bacteria</taxon>
        <taxon>Pseudomonadati</taxon>
        <taxon>Bacteroidota</taxon>
        <taxon>Bacteroidia</taxon>
        <taxon>Bacteroidales</taxon>
        <taxon>Barnesiellaceae</taxon>
        <taxon>Barnesiella</taxon>
    </lineage>
</organism>
<proteinExistence type="predicted"/>
<dbReference type="PANTHER" id="PTHR12283:SF6">
    <property type="entry name" value="GLUTAMINYL-PEPTIDE CYCLOTRANSFERASE-RELATED"/>
    <property type="match status" value="1"/>
</dbReference>
<dbReference type="GO" id="GO:0016603">
    <property type="term" value="F:glutaminyl-peptide cyclotransferase activity"/>
    <property type="evidence" value="ECO:0007669"/>
    <property type="project" value="TreeGrafter"/>
</dbReference>
<evidence type="ECO:0000313" key="6">
    <source>
        <dbReference type="Proteomes" id="UP000824246"/>
    </source>
</evidence>
<keyword evidence="1" id="KW-0808">Transferase</keyword>
<evidence type="ECO:0000256" key="2">
    <source>
        <dbReference type="ARBA" id="ARBA00023315"/>
    </source>
</evidence>
<feature type="signal peptide" evidence="3">
    <location>
        <begin position="1"/>
        <end position="21"/>
    </location>
</feature>
<evidence type="ECO:0000259" key="4">
    <source>
        <dbReference type="Pfam" id="PF04389"/>
    </source>
</evidence>
<dbReference type="SUPFAM" id="SSF53187">
    <property type="entry name" value="Zn-dependent exopeptidases"/>
    <property type="match status" value="1"/>
</dbReference>
<reference evidence="5" key="2">
    <citation type="submission" date="2021-04" db="EMBL/GenBank/DDBJ databases">
        <authorList>
            <person name="Gilroy R."/>
        </authorList>
    </citation>
    <scope>NUCLEOTIDE SEQUENCE</scope>
    <source>
        <strain evidence="5">ChiHjej12B11-16260</strain>
    </source>
</reference>
<dbReference type="Gene3D" id="3.40.630.10">
    <property type="entry name" value="Zn peptidases"/>
    <property type="match status" value="1"/>
</dbReference>
<evidence type="ECO:0000313" key="5">
    <source>
        <dbReference type="EMBL" id="HIX45988.1"/>
    </source>
</evidence>
<evidence type="ECO:0000256" key="3">
    <source>
        <dbReference type="SAM" id="SignalP"/>
    </source>
</evidence>
<name>A0A9D1VSU9_9BACT</name>
<dbReference type="PANTHER" id="PTHR12283">
    <property type="entry name" value="GLUTAMINYL-PEPTIDE CYCLOTRANSFERASE"/>
    <property type="match status" value="1"/>
</dbReference>
<accession>A0A9D1VSU9</accession>
<feature type="domain" description="Peptidase M28" evidence="4">
    <location>
        <begin position="104"/>
        <end position="323"/>
    </location>
</feature>
<reference evidence="5" key="1">
    <citation type="journal article" date="2021" name="PeerJ">
        <title>Extensive microbial diversity within the chicken gut microbiome revealed by metagenomics and culture.</title>
        <authorList>
            <person name="Gilroy R."/>
            <person name="Ravi A."/>
            <person name="Getino M."/>
            <person name="Pursley I."/>
            <person name="Horton D.L."/>
            <person name="Alikhan N.F."/>
            <person name="Baker D."/>
            <person name="Gharbi K."/>
            <person name="Hall N."/>
            <person name="Watson M."/>
            <person name="Adriaenssens E.M."/>
            <person name="Foster-Nyarko E."/>
            <person name="Jarju S."/>
            <person name="Secka A."/>
            <person name="Antonio M."/>
            <person name="Oren A."/>
            <person name="Chaudhuri R.R."/>
            <person name="La Ragione R."/>
            <person name="Hildebrand F."/>
            <person name="Pallen M.J."/>
        </authorList>
    </citation>
    <scope>NUCLEOTIDE SEQUENCE</scope>
    <source>
        <strain evidence="5">ChiHjej12B11-16260</strain>
    </source>
</reference>
<keyword evidence="2" id="KW-0012">Acyltransferase</keyword>
<dbReference type="GO" id="GO:0008270">
    <property type="term" value="F:zinc ion binding"/>
    <property type="evidence" value="ECO:0007669"/>
    <property type="project" value="TreeGrafter"/>
</dbReference>
<dbReference type="Pfam" id="PF04389">
    <property type="entry name" value="Peptidase_M28"/>
    <property type="match status" value="1"/>
</dbReference>
<gene>
    <name evidence="5" type="ORF">H9982_07180</name>
</gene>
<evidence type="ECO:0000256" key="1">
    <source>
        <dbReference type="ARBA" id="ARBA00022679"/>
    </source>
</evidence>
<dbReference type="InterPro" id="IPR007484">
    <property type="entry name" value="Peptidase_M28"/>
</dbReference>
<dbReference type="AlphaFoldDB" id="A0A9D1VSU9"/>
<keyword evidence="3" id="KW-0732">Signal</keyword>